<dbReference type="PANTHER" id="PTHR43297:SF2">
    <property type="entry name" value="DIPEPTIDE TRANSPORT ATP-BINDING PROTEIN DPPD"/>
    <property type="match status" value="1"/>
</dbReference>
<evidence type="ECO:0000256" key="1">
    <source>
        <dbReference type="ARBA" id="ARBA00004202"/>
    </source>
</evidence>
<dbReference type="SMART" id="SM00382">
    <property type="entry name" value="AAA"/>
    <property type="match status" value="1"/>
</dbReference>
<keyword evidence="7" id="KW-0472">Membrane</keyword>
<proteinExistence type="inferred from homology"/>
<gene>
    <name evidence="9" type="ORF">R5A26_26275</name>
</gene>
<accession>A0ABU4FFT9</accession>
<evidence type="ECO:0000256" key="7">
    <source>
        <dbReference type="ARBA" id="ARBA00023136"/>
    </source>
</evidence>
<dbReference type="InterPro" id="IPR013563">
    <property type="entry name" value="Oligopep_ABC_C"/>
</dbReference>
<dbReference type="NCBIfam" id="TIGR01727">
    <property type="entry name" value="oligo_HPY"/>
    <property type="match status" value="1"/>
</dbReference>
<dbReference type="EMBL" id="JAWMAJ010000094">
    <property type="protein sequence ID" value="MDV7219449.1"/>
    <property type="molecule type" value="Genomic_DNA"/>
</dbReference>
<evidence type="ECO:0000259" key="8">
    <source>
        <dbReference type="PROSITE" id="PS50893"/>
    </source>
</evidence>
<evidence type="ECO:0000256" key="3">
    <source>
        <dbReference type="ARBA" id="ARBA00022448"/>
    </source>
</evidence>
<evidence type="ECO:0000256" key="5">
    <source>
        <dbReference type="ARBA" id="ARBA00022741"/>
    </source>
</evidence>
<dbReference type="CDD" id="cd03257">
    <property type="entry name" value="ABC_NikE_OppD_transporters"/>
    <property type="match status" value="1"/>
</dbReference>
<protein>
    <submittedName>
        <fullName evidence="9">ABC transporter ATP-binding protein</fullName>
    </submittedName>
</protein>
<dbReference type="Gene3D" id="3.40.50.300">
    <property type="entry name" value="P-loop containing nucleotide triphosphate hydrolases"/>
    <property type="match status" value="1"/>
</dbReference>
<evidence type="ECO:0000313" key="10">
    <source>
        <dbReference type="Proteomes" id="UP001187346"/>
    </source>
</evidence>
<keyword evidence="5" id="KW-0547">Nucleotide-binding</keyword>
<keyword evidence="4" id="KW-1003">Cell membrane</keyword>
<dbReference type="PANTHER" id="PTHR43297">
    <property type="entry name" value="OLIGOPEPTIDE TRANSPORT ATP-BINDING PROTEIN APPD"/>
    <property type="match status" value="1"/>
</dbReference>
<keyword evidence="3" id="KW-0813">Transport</keyword>
<organism evidence="9 10">
    <name type="scientific">Streptomyces prunicolor</name>
    <dbReference type="NCBI Taxonomy" id="67348"/>
    <lineage>
        <taxon>Bacteria</taxon>
        <taxon>Bacillati</taxon>
        <taxon>Actinomycetota</taxon>
        <taxon>Actinomycetes</taxon>
        <taxon>Kitasatosporales</taxon>
        <taxon>Streptomycetaceae</taxon>
        <taxon>Streptomyces</taxon>
    </lineage>
</organism>
<dbReference type="InterPro" id="IPR027417">
    <property type="entry name" value="P-loop_NTPase"/>
</dbReference>
<reference evidence="9 10" key="1">
    <citation type="submission" date="2023-10" db="EMBL/GenBank/DDBJ databases">
        <title>Characterization of rhizosphere-enriched actinobacteria from wheat plants lab-grown on chernevaya soil.</title>
        <authorList>
            <person name="Tikhonova E.N."/>
            <person name="Konopkin A."/>
            <person name="Kravchenko I.K."/>
        </authorList>
    </citation>
    <scope>NUCLEOTIDE SEQUENCE [LARGE SCALE GENOMIC DNA]</scope>
    <source>
        <strain evidence="9 10">RR29</strain>
    </source>
</reference>
<dbReference type="PROSITE" id="PS50893">
    <property type="entry name" value="ABC_TRANSPORTER_2"/>
    <property type="match status" value="1"/>
</dbReference>
<dbReference type="RefSeq" id="WP_317773372.1">
    <property type="nucleotide sequence ID" value="NZ_JAWMAJ010000094.1"/>
</dbReference>
<evidence type="ECO:0000313" key="9">
    <source>
        <dbReference type="EMBL" id="MDV7219449.1"/>
    </source>
</evidence>
<keyword evidence="10" id="KW-1185">Reference proteome</keyword>
<evidence type="ECO:0000256" key="6">
    <source>
        <dbReference type="ARBA" id="ARBA00022840"/>
    </source>
</evidence>
<dbReference type="InterPro" id="IPR050388">
    <property type="entry name" value="ABC_Ni/Peptide_Import"/>
</dbReference>
<evidence type="ECO:0000256" key="4">
    <source>
        <dbReference type="ARBA" id="ARBA00022475"/>
    </source>
</evidence>
<comment type="similarity">
    <text evidence="2">Belongs to the ABC transporter superfamily.</text>
</comment>
<dbReference type="SUPFAM" id="SSF52540">
    <property type="entry name" value="P-loop containing nucleoside triphosphate hydrolases"/>
    <property type="match status" value="1"/>
</dbReference>
<dbReference type="Pfam" id="PF08352">
    <property type="entry name" value="oligo_HPY"/>
    <property type="match status" value="1"/>
</dbReference>
<name>A0ABU4FFT9_9ACTN</name>
<comment type="subcellular location">
    <subcellularLocation>
        <location evidence="1">Cell membrane</location>
        <topology evidence="1">Peripheral membrane protein</topology>
    </subcellularLocation>
</comment>
<dbReference type="PROSITE" id="PS00211">
    <property type="entry name" value="ABC_TRANSPORTER_1"/>
    <property type="match status" value="1"/>
</dbReference>
<keyword evidence="6 9" id="KW-0067">ATP-binding</keyword>
<dbReference type="InterPro" id="IPR003593">
    <property type="entry name" value="AAA+_ATPase"/>
</dbReference>
<dbReference type="Proteomes" id="UP001187346">
    <property type="component" value="Unassembled WGS sequence"/>
</dbReference>
<sequence length="345" mass="36492">MKADTLTPARAATESGGTGPVLDVSGLHIGFGGSDVVSGVDLRVEQGEVVGLIGESGCGKSSVALAAMGLLGSGADVRADRLEACGTDLLGSAPKELESLRGDRVAMVFQEPMTSLNPCMRVGAQVAEVLRIHGKAGRKEAQERAVDLLRLVEIPSPERRARQFPHELSGGMRQRVVIAIAMAGSPRLLLADEPTTALDVTVQAEILRLLRSLQEEHGMGMLLISHDLGVITAMCSRVQVMYAGQAVESGTVEQVLNAPRHPYTRALLAAVPRMREGDGTPLTAIRGQLTDDARRLPGCRFAPRCSLAADACAEPQPLRPVGEGWVSRCWRDIEDAPTAAGGNDE</sequence>
<dbReference type="GO" id="GO:0005524">
    <property type="term" value="F:ATP binding"/>
    <property type="evidence" value="ECO:0007669"/>
    <property type="project" value="UniProtKB-KW"/>
</dbReference>
<evidence type="ECO:0000256" key="2">
    <source>
        <dbReference type="ARBA" id="ARBA00005417"/>
    </source>
</evidence>
<dbReference type="Pfam" id="PF00005">
    <property type="entry name" value="ABC_tran"/>
    <property type="match status" value="1"/>
</dbReference>
<dbReference type="InterPro" id="IPR003439">
    <property type="entry name" value="ABC_transporter-like_ATP-bd"/>
</dbReference>
<dbReference type="InterPro" id="IPR017871">
    <property type="entry name" value="ABC_transporter-like_CS"/>
</dbReference>
<comment type="caution">
    <text evidence="9">The sequence shown here is derived from an EMBL/GenBank/DDBJ whole genome shotgun (WGS) entry which is preliminary data.</text>
</comment>
<feature type="domain" description="ABC transporter" evidence="8">
    <location>
        <begin position="22"/>
        <end position="268"/>
    </location>
</feature>